<keyword evidence="1" id="KW-0732">Signal</keyword>
<feature type="signal peptide" evidence="1">
    <location>
        <begin position="1"/>
        <end position="25"/>
    </location>
</feature>
<dbReference type="PROSITE" id="PS51257">
    <property type="entry name" value="PROKAR_LIPOPROTEIN"/>
    <property type="match status" value="1"/>
</dbReference>
<feature type="chain" id="PRO_5045924786" evidence="1">
    <location>
        <begin position="26"/>
        <end position="625"/>
    </location>
</feature>
<comment type="caution">
    <text evidence="2">The sequence shown here is derived from an EMBL/GenBank/DDBJ whole genome shotgun (WGS) entry which is preliminary data.</text>
</comment>
<sequence length="625" mass="68332">MIKKLLKLVVLFAATLMLIVSCSKNDDEETKTPETPTSTVPVLEDNVKIIDQTKLQLDVTPAKIDEGIYQFTFTGTAPTIKSGDLIVGDQGEGFIRNVTASKVDGNIITLQTTQASMADLFKEGGFNFSLDMNDLTQKKVASGFSYTISNRSIYQEGPLSIVLNKGQIDFDPNWFFDFKFNKTGMTFFELSAKNAKLNGELTATVTAAQATTLVNQSSSILSDPDRFTKKHTVWVPAVLLGIPVLVPVRIVAKLDLILDYSATINATITRQTTFTSTNTFNLGIQYANGQWNDINSFSPVNKFTLSQRTGNAKATINLALTPKVSFRLYGQAGPYASVSLMEQLSGAIASPSLDWDFKADVWLKATAGVEIEILDFDKLDYNKSIETEKLFYTTPYKIESVSGNSQVGDAGKQLTNPIKVRIIDNLEKIQSNVPVYFKVESGGGSVQTSSIMTDENGFAQTTWKLGTSGEQVVTVSAKKGDGTNILGVPVTFTALFKSLIGTWTLISATPAIGTFVPDYIQCVGNGDIVMEENRINSGQMIVTKDGGQIIFNSTQKYNNITYDDKCKVTQDSPDTFTEGTDNAAFTYDEKSFFIKDVESGTIDTYSYTLLSANKVSVLGCVFERK</sequence>
<evidence type="ECO:0000256" key="1">
    <source>
        <dbReference type="SAM" id="SignalP"/>
    </source>
</evidence>
<keyword evidence="3" id="KW-1185">Reference proteome</keyword>
<evidence type="ECO:0000313" key="2">
    <source>
        <dbReference type="EMBL" id="MDX6191806.1"/>
    </source>
</evidence>
<dbReference type="RefSeq" id="WP_230002319.1">
    <property type="nucleotide sequence ID" value="NZ_CP087134.1"/>
</dbReference>
<dbReference type="InterPro" id="IPR013783">
    <property type="entry name" value="Ig-like_fold"/>
</dbReference>
<dbReference type="SUPFAM" id="SSF49373">
    <property type="entry name" value="Invasin/intimin cell-adhesion fragments"/>
    <property type="match status" value="1"/>
</dbReference>
<reference evidence="2 3" key="1">
    <citation type="submission" date="2023-11" db="EMBL/GenBank/DDBJ databases">
        <title>Unpublished Manusciprt.</title>
        <authorList>
            <person name="Saticioglu I.B."/>
            <person name="Ay H."/>
            <person name="Ajmi N."/>
            <person name="Altun S."/>
            <person name="Duman M."/>
        </authorList>
    </citation>
    <scope>NUCLEOTIDE SEQUENCE [LARGE SCALE GENOMIC DNA]</scope>
    <source>
        <strain evidence="2 3">Fl-318</strain>
    </source>
</reference>
<proteinExistence type="predicted"/>
<dbReference type="Gene3D" id="2.60.40.10">
    <property type="entry name" value="Immunoglobulins"/>
    <property type="match status" value="1"/>
</dbReference>
<dbReference type="InterPro" id="IPR008964">
    <property type="entry name" value="Invasin/intimin_cell_adhesion"/>
</dbReference>
<name>A0ABU4RMT9_9FLAO</name>
<accession>A0ABU4RMT9</accession>
<dbReference type="EMBL" id="JAWXVI010000012">
    <property type="protein sequence ID" value="MDX6191806.1"/>
    <property type="molecule type" value="Genomic_DNA"/>
</dbReference>
<organism evidence="2 3">
    <name type="scientific">Flavobacterium cupriresistens</name>
    <dbReference type="NCBI Taxonomy" id="2893885"/>
    <lineage>
        <taxon>Bacteria</taxon>
        <taxon>Pseudomonadati</taxon>
        <taxon>Bacteroidota</taxon>
        <taxon>Flavobacteriia</taxon>
        <taxon>Flavobacteriales</taxon>
        <taxon>Flavobacteriaceae</taxon>
        <taxon>Flavobacterium</taxon>
    </lineage>
</organism>
<gene>
    <name evidence="2" type="ORF">SGQ83_20790</name>
</gene>
<protein>
    <submittedName>
        <fullName evidence="2">Ig-like domain-containing protein</fullName>
    </submittedName>
</protein>
<dbReference type="Proteomes" id="UP001273350">
    <property type="component" value="Unassembled WGS sequence"/>
</dbReference>
<evidence type="ECO:0000313" key="3">
    <source>
        <dbReference type="Proteomes" id="UP001273350"/>
    </source>
</evidence>